<evidence type="ECO:0000313" key="2">
    <source>
        <dbReference type="EMBL" id="CAH1732692.1"/>
    </source>
</evidence>
<dbReference type="AlphaFoldDB" id="A0A9P0J9V3"/>
<dbReference type="EMBL" id="OU899036">
    <property type="protein sequence ID" value="CAH1732692.1"/>
    <property type="molecule type" value="Genomic_DNA"/>
</dbReference>
<reference evidence="2" key="1">
    <citation type="submission" date="2022-02" db="EMBL/GenBank/DDBJ databases">
        <authorList>
            <person name="King R."/>
        </authorList>
    </citation>
    <scope>NUCLEOTIDE SEQUENCE</scope>
</reference>
<sequence>MSNAPSYTSLKSLNSSTSSNKNKKPFVPSKKAVLKDQIVSSKFVDVKQFVPSYMKTEPKPDIYSLMTMTYGKIWHEEHKSYEKSVIAEKLIKKKPLKRPTFPSKNPPPKVKEVVDIAGGGDVLQKSAVKTKYQVEAKNPKHLKPKTFWK</sequence>
<gene>
    <name evidence="2" type="ORF">APHIGO_LOCUS9145</name>
</gene>
<feature type="region of interest" description="Disordered" evidence="1">
    <location>
        <begin position="1"/>
        <end position="28"/>
    </location>
</feature>
<evidence type="ECO:0000256" key="1">
    <source>
        <dbReference type="SAM" id="MobiDB-lite"/>
    </source>
</evidence>
<dbReference type="Proteomes" id="UP001154329">
    <property type="component" value="Chromosome 3"/>
</dbReference>
<protein>
    <submittedName>
        <fullName evidence="2">Uncharacterized protein</fullName>
    </submittedName>
</protein>
<keyword evidence="3" id="KW-1185">Reference proteome</keyword>
<accession>A0A9P0J9V3</accession>
<proteinExistence type="predicted"/>
<evidence type="ECO:0000313" key="3">
    <source>
        <dbReference type="Proteomes" id="UP001154329"/>
    </source>
</evidence>
<name>A0A9P0J9V3_APHGO</name>
<feature type="compositionally biased region" description="Low complexity" evidence="1">
    <location>
        <begin position="8"/>
        <end position="20"/>
    </location>
</feature>
<organism evidence="2 3">
    <name type="scientific">Aphis gossypii</name>
    <name type="common">Cotton aphid</name>
    <dbReference type="NCBI Taxonomy" id="80765"/>
    <lineage>
        <taxon>Eukaryota</taxon>
        <taxon>Metazoa</taxon>
        <taxon>Ecdysozoa</taxon>
        <taxon>Arthropoda</taxon>
        <taxon>Hexapoda</taxon>
        <taxon>Insecta</taxon>
        <taxon>Pterygota</taxon>
        <taxon>Neoptera</taxon>
        <taxon>Paraneoptera</taxon>
        <taxon>Hemiptera</taxon>
        <taxon>Sternorrhyncha</taxon>
        <taxon>Aphidomorpha</taxon>
        <taxon>Aphidoidea</taxon>
        <taxon>Aphididae</taxon>
        <taxon>Aphidini</taxon>
        <taxon>Aphis</taxon>
        <taxon>Aphis</taxon>
    </lineage>
</organism>
<reference evidence="2" key="2">
    <citation type="submission" date="2022-10" db="EMBL/GenBank/DDBJ databases">
        <authorList>
            <consortium name="ENA_rothamsted_submissions"/>
            <consortium name="culmorum"/>
            <person name="King R."/>
        </authorList>
    </citation>
    <scope>NUCLEOTIDE SEQUENCE</scope>
</reference>